<reference evidence="4 5" key="1">
    <citation type="submission" date="2015-05" db="EMBL/GenBank/DDBJ databases">
        <title>Genome sequencing and analysis of members of genus Stenotrophomonas.</title>
        <authorList>
            <person name="Patil P.P."/>
            <person name="Midha S."/>
            <person name="Patil P.B."/>
        </authorList>
    </citation>
    <scope>NUCLEOTIDE SEQUENCE [LARGE SCALE GENOMIC DNA]</scope>
    <source>
        <strain evidence="4 5">DSM 21858</strain>
    </source>
</reference>
<evidence type="ECO:0000313" key="5">
    <source>
        <dbReference type="Proteomes" id="UP000052052"/>
    </source>
</evidence>
<dbReference type="Pfam" id="PF25559">
    <property type="entry name" value="DUF7931"/>
    <property type="match status" value="1"/>
</dbReference>
<feature type="domain" description="N-acetyltransferase" evidence="3">
    <location>
        <begin position="6"/>
        <end position="144"/>
    </location>
</feature>
<dbReference type="RefSeq" id="WP_057657754.1">
    <property type="nucleotide sequence ID" value="NZ_LDJL01000005.1"/>
</dbReference>
<dbReference type="Gene3D" id="3.40.630.30">
    <property type="match status" value="1"/>
</dbReference>
<dbReference type="Pfam" id="PF13673">
    <property type="entry name" value="Acetyltransf_10"/>
    <property type="match status" value="1"/>
</dbReference>
<dbReference type="PANTHER" id="PTHR43877">
    <property type="entry name" value="AMINOALKYLPHOSPHONATE N-ACETYLTRANSFERASE-RELATED-RELATED"/>
    <property type="match status" value="1"/>
</dbReference>
<keyword evidence="5" id="KW-1185">Reference proteome</keyword>
<organism evidence="4 5">
    <name type="scientific">Pseudoxanthomonas dokdonensis</name>
    <dbReference type="NCBI Taxonomy" id="344882"/>
    <lineage>
        <taxon>Bacteria</taxon>
        <taxon>Pseudomonadati</taxon>
        <taxon>Pseudomonadota</taxon>
        <taxon>Gammaproteobacteria</taxon>
        <taxon>Lysobacterales</taxon>
        <taxon>Lysobacteraceae</taxon>
        <taxon>Pseudoxanthomonas</taxon>
    </lineage>
</organism>
<dbReference type="CDD" id="cd04301">
    <property type="entry name" value="NAT_SF"/>
    <property type="match status" value="1"/>
</dbReference>
<evidence type="ECO:0000259" key="3">
    <source>
        <dbReference type="PROSITE" id="PS51186"/>
    </source>
</evidence>
<dbReference type="InterPro" id="IPR000182">
    <property type="entry name" value="GNAT_dom"/>
</dbReference>
<proteinExistence type="predicted"/>
<dbReference type="InterPro" id="IPR016181">
    <property type="entry name" value="Acyl_CoA_acyltransferase"/>
</dbReference>
<dbReference type="SUPFAM" id="SSF55729">
    <property type="entry name" value="Acyl-CoA N-acyltransferases (Nat)"/>
    <property type="match status" value="1"/>
</dbReference>
<comment type="caution">
    <text evidence="4">The sequence shown here is derived from an EMBL/GenBank/DDBJ whole genome shotgun (WGS) entry which is preliminary data.</text>
</comment>
<gene>
    <name evidence="4" type="ORF">ABB29_06270</name>
</gene>
<dbReference type="GO" id="GO:0016747">
    <property type="term" value="F:acyltransferase activity, transferring groups other than amino-acyl groups"/>
    <property type="evidence" value="ECO:0007669"/>
    <property type="project" value="InterPro"/>
</dbReference>
<accession>A0A0R0CZ61</accession>
<evidence type="ECO:0000256" key="2">
    <source>
        <dbReference type="ARBA" id="ARBA00023315"/>
    </source>
</evidence>
<dbReference type="PATRIC" id="fig|344882.3.peg.2590"/>
<keyword evidence="1 4" id="KW-0808">Transferase</keyword>
<protein>
    <submittedName>
        <fullName evidence="4">Acetyltransferase</fullName>
    </submittedName>
</protein>
<dbReference type="PANTHER" id="PTHR43877:SF1">
    <property type="entry name" value="ACETYLTRANSFERASE"/>
    <property type="match status" value="1"/>
</dbReference>
<dbReference type="STRING" id="344882.ABB29_06270"/>
<keyword evidence="2" id="KW-0012">Acyltransferase</keyword>
<dbReference type="Proteomes" id="UP000052052">
    <property type="component" value="Unassembled WGS sequence"/>
</dbReference>
<evidence type="ECO:0000313" key="4">
    <source>
        <dbReference type="EMBL" id="KRG70659.1"/>
    </source>
</evidence>
<dbReference type="OrthoDB" id="9796171at2"/>
<dbReference type="InterPro" id="IPR057691">
    <property type="entry name" value="DUF7931"/>
</dbReference>
<dbReference type="PROSITE" id="PS51186">
    <property type="entry name" value="GNAT"/>
    <property type="match status" value="1"/>
</dbReference>
<dbReference type="AlphaFoldDB" id="A0A0R0CZ61"/>
<name>A0A0R0CZ61_9GAMM</name>
<evidence type="ECO:0000256" key="1">
    <source>
        <dbReference type="ARBA" id="ARBA00022679"/>
    </source>
</evidence>
<dbReference type="InterPro" id="IPR050832">
    <property type="entry name" value="Bact_Acetyltransf"/>
</dbReference>
<dbReference type="EMBL" id="LDJL01000005">
    <property type="protein sequence ID" value="KRG70659.1"/>
    <property type="molecule type" value="Genomic_DNA"/>
</dbReference>
<sequence>MADRDFHVEPIDYASGVEDLRRVREVVFVQEQQVPLELEWDELDPQCRHVIARDRHGQPIGTGRLTPQRRIGRMAVLAAWRGRGVGDALLLALMQQARQLGWADVSLHAQVSAEGFYARHGFVPLGERFHEAGIEHQTMQRRFDGAVAIDDSRAAVAALTALLQQSRRSLFIYSRALDPGVLDATALLEGMRRFAQGRRGAVIQLLLQDADAPQRNLSPLLPLAQRLPSVFQFRQIQEPADMAYPSAYAVNDLGGYYFRPLGQRFEGEAEWDNPGKARHLRDVFQRFWERSRPCSEYRALGL</sequence>